<keyword evidence="3" id="KW-0732">Signal</keyword>
<evidence type="ECO:0000256" key="2">
    <source>
        <dbReference type="SAM" id="Phobius"/>
    </source>
</evidence>
<dbReference type="PANTHER" id="PTHR19346">
    <property type="entry name" value="SUGAR PHOSPHATE TRANSPORTER DOMAIN-CONTAINING PROTEIN"/>
    <property type="match status" value="1"/>
</dbReference>
<dbReference type="EMBL" id="CDMY01000309">
    <property type="protein sequence ID" value="CEM01733.1"/>
    <property type="molecule type" value="Genomic_DNA"/>
</dbReference>
<feature type="transmembrane region" description="Helical" evidence="2">
    <location>
        <begin position="367"/>
        <end position="386"/>
    </location>
</feature>
<feature type="region of interest" description="Disordered" evidence="1">
    <location>
        <begin position="77"/>
        <end position="101"/>
    </location>
</feature>
<keyword evidence="2" id="KW-1133">Transmembrane helix</keyword>
<feature type="transmembrane region" description="Helical" evidence="2">
    <location>
        <begin position="109"/>
        <end position="127"/>
    </location>
</feature>
<evidence type="ECO:0000313" key="5">
    <source>
        <dbReference type="EMBL" id="CEM01733.1"/>
    </source>
</evidence>
<gene>
    <name evidence="5" type="ORF">Vbra_8178</name>
</gene>
<dbReference type="Proteomes" id="UP000041254">
    <property type="component" value="Unassembled WGS sequence"/>
</dbReference>
<feature type="transmembrane region" description="Helical" evidence="2">
    <location>
        <begin position="229"/>
        <end position="249"/>
    </location>
</feature>
<feature type="chain" id="PRO_5005187563" description="EamA domain-containing protein" evidence="3">
    <location>
        <begin position="19"/>
        <end position="446"/>
    </location>
</feature>
<feature type="domain" description="EamA" evidence="4">
    <location>
        <begin position="301"/>
        <end position="432"/>
    </location>
</feature>
<evidence type="ECO:0000256" key="3">
    <source>
        <dbReference type="SAM" id="SignalP"/>
    </source>
</evidence>
<feature type="transmembrane region" description="Helical" evidence="2">
    <location>
        <begin position="293"/>
        <end position="316"/>
    </location>
</feature>
<proteinExistence type="predicted"/>
<keyword evidence="2" id="KW-0472">Membrane</keyword>
<keyword evidence="2" id="KW-0812">Transmembrane</keyword>
<dbReference type="AlphaFoldDB" id="A0A0G4ESV2"/>
<dbReference type="SUPFAM" id="SSF103481">
    <property type="entry name" value="Multidrug resistance efflux transporter EmrE"/>
    <property type="match status" value="2"/>
</dbReference>
<evidence type="ECO:0000256" key="1">
    <source>
        <dbReference type="SAM" id="MobiDB-lite"/>
    </source>
</evidence>
<protein>
    <recommendedName>
        <fullName evidence="4">EamA domain-containing protein</fullName>
    </recommendedName>
</protein>
<dbReference type="Gene3D" id="1.10.3730.20">
    <property type="match status" value="1"/>
</dbReference>
<feature type="transmembrane region" description="Helical" evidence="2">
    <location>
        <begin position="393"/>
        <end position="411"/>
    </location>
</feature>
<evidence type="ECO:0000313" key="6">
    <source>
        <dbReference type="Proteomes" id="UP000041254"/>
    </source>
</evidence>
<keyword evidence="6" id="KW-1185">Reference proteome</keyword>
<feature type="transmembrane region" description="Helical" evidence="2">
    <location>
        <begin position="328"/>
        <end position="347"/>
    </location>
</feature>
<feature type="transmembrane region" description="Helical" evidence="2">
    <location>
        <begin position="256"/>
        <end position="273"/>
    </location>
</feature>
<dbReference type="InterPro" id="IPR000620">
    <property type="entry name" value="EamA_dom"/>
</dbReference>
<feature type="transmembrane region" description="Helical" evidence="2">
    <location>
        <begin position="201"/>
        <end position="217"/>
    </location>
</feature>
<evidence type="ECO:0000259" key="4">
    <source>
        <dbReference type="Pfam" id="PF00892"/>
    </source>
</evidence>
<organism evidence="5 6">
    <name type="scientific">Vitrella brassicaformis (strain CCMP3155)</name>
    <dbReference type="NCBI Taxonomy" id="1169540"/>
    <lineage>
        <taxon>Eukaryota</taxon>
        <taxon>Sar</taxon>
        <taxon>Alveolata</taxon>
        <taxon>Colpodellida</taxon>
        <taxon>Vitrellaceae</taxon>
        <taxon>Vitrella</taxon>
    </lineage>
</organism>
<dbReference type="InterPro" id="IPR026505">
    <property type="entry name" value="Solute_c_fam_35_mem_F3/F4"/>
</dbReference>
<accession>A0A0G4ESV2</accession>
<dbReference type="VEuPathDB" id="CryptoDB:Vbra_8178"/>
<dbReference type="InterPro" id="IPR037185">
    <property type="entry name" value="EmrE-like"/>
</dbReference>
<feature type="transmembrane region" description="Helical" evidence="2">
    <location>
        <begin position="423"/>
        <end position="440"/>
    </location>
</feature>
<name>A0A0G4ESV2_VITBC</name>
<sequence>MHRLCIVLFCCFVLLIHGRLPRSIQRTPAHAAAINQLRPRQAADHDDAAFVFPAAAGCAPRNGPSCRYISPFPPRHRPSTALSDSESSVSPTPVAVKASTPPQSVSPLALVYMAMMLGSWLGGAYLLQGLQTATGAASTFQRPFFLTWVTQVAFSGMLVLQKLRTRGEGSVAAADDRPLTTEERVGRLLLVPRRVVRQVRLGRLVTLSSILLLYRWLWTLSLQETAVSLNTALFNSHVFMVFLLSAIFLNERVTAVKLLAVVCGSLGVLYMTGLKGVLGALLPFGARAAGAGASIGSCSLRGCLLTILSAVAYSVYAIAYKQWVPAELTLDVVAGQGTTALTALPLFPLLHATSVERLALPPIPSLMPLAALAVGGLAYYLFYSLALSQASPLFVAIGQMLILPVAALIDTCVKDVRPSSDELIGAGLILLAFGGLAGGGKGKKED</sequence>
<dbReference type="InParanoid" id="A0A0G4ESV2"/>
<reference evidence="5 6" key="1">
    <citation type="submission" date="2014-11" db="EMBL/GenBank/DDBJ databases">
        <authorList>
            <person name="Zhu J."/>
            <person name="Qi W."/>
            <person name="Song R."/>
        </authorList>
    </citation>
    <scope>NUCLEOTIDE SEQUENCE [LARGE SCALE GENOMIC DNA]</scope>
</reference>
<dbReference type="Pfam" id="PF00892">
    <property type="entry name" value="EamA"/>
    <property type="match status" value="1"/>
</dbReference>
<feature type="signal peptide" evidence="3">
    <location>
        <begin position="1"/>
        <end position="18"/>
    </location>
</feature>
<feature type="compositionally biased region" description="Polar residues" evidence="1">
    <location>
        <begin position="80"/>
        <end position="91"/>
    </location>
</feature>
<dbReference type="PANTHER" id="PTHR19346:SF4">
    <property type="entry name" value="SUGAR PHOSPHATE TRANSPORTER DOMAIN-CONTAINING PROTEIN"/>
    <property type="match status" value="1"/>
</dbReference>
<dbReference type="GO" id="GO:0016020">
    <property type="term" value="C:membrane"/>
    <property type="evidence" value="ECO:0007669"/>
    <property type="project" value="InterPro"/>
</dbReference>